<dbReference type="Gene3D" id="1.25.40.10">
    <property type="entry name" value="Tetratricopeptide repeat domain"/>
    <property type="match status" value="1"/>
</dbReference>
<evidence type="ECO:0000256" key="2">
    <source>
        <dbReference type="ARBA" id="ARBA00004487"/>
    </source>
</evidence>
<evidence type="ECO:0000256" key="3">
    <source>
        <dbReference type="ARBA" id="ARBA00022490"/>
    </source>
</evidence>
<evidence type="ECO:0000256" key="1">
    <source>
        <dbReference type="ARBA" id="ARBA00004123"/>
    </source>
</evidence>
<dbReference type="GO" id="GO:0043005">
    <property type="term" value="C:neuron projection"/>
    <property type="evidence" value="ECO:0007669"/>
    <property type="project" value="UniProtKB-SubCell"/>
</dbReference>
<evidence type="ECO:0000256" key="7">
    <source>
        <dbReference type="ARBA" id="ARBA00023242"/>
    </source>
</evidence>
<dbReference type="Gene3D" id="2.60.40.790">
    <property type="match status" value="1"/>
</dbReference>
<evidence type="ECO:0000256" key="5">
    <source>
        <dbReference type="ARBA" id="ARBA00022803"/>
    </source>
</evidence>
<dbReference type="SMART" id="SM00028">
    <property type="entry name" value="TPR"/>
    <property type="match status" value="3"/>
</dbReference>
<dbReference type="EnsemblMetazoa" id="G13200.1">
    <property type="protein sequence ID" value="G13200.1:cds"/>
    <property type="gene ID" value="G13200"/>
</dbReference>
<evidence type="ECO:0000313" key="15">
    <source>
        <dbReference type="Proteomes" id="UP000005408"/>
    </source>
</evidence>
<dbReference type="PANTHER" id="PTHR46492:SF1">
    <property type="entry name" value="DYNEIN AXONEMAL ASSEMBLY FACTOR 4"/>
    <property type="match status" value="1"/>
</dbReference>
<evidence type="ECO:0000313" key="14">
    <source>
        <dbReference type="EnsemblMetazoa" id="G13200.6:cds"/>
    </source>
</evidence>
<dbReference type="PROSITE" id="PS50005">
    <property type="entry name" value="TPR"/>
    <property type="match status" value="2"/>
</dbReference>
<evidence type="ECO:0000256" key="8">
    <source>
        <dbReference type="ARBA" id="ARBA00023273"/>
    </source>
</evidence>
<dbReference type="EnsemblMetazoa" id="G13200.2">
    <property type="protein sequence ID" value="G13200.2:cds"/>
    <property type="gene ID" value="G13200"/>
</dbReference>
<dbReference type="OMA" id="ELAAWHF"/>
<keyword evidence="3" id="KW-0963">Cytoplasm</keyword>
<dbReference type="GO" id="GO:0005634">
    <property type="term" value="C:nucleus"/>
    <property type="evidence" value="ECO:0007669"/>
    <property type="project" value="UniProtKB-SubCell"/>
</dbReference>
<evidence type="ECO:0000256" key="10">
    <source>
        <dbReference type="ARBA" id="ARBA00024430"/>
    </source>
</evidence>
<dbReference type="Pfam" id="PF04969">
    <property type="entry name" value="CS"/>
    <property type="match status" value="1"/>
</dbReference>
<evidence type="ECO:0000259" key="13">
    <source>
        <dbReference type="PROSITE" id="PS51203"/>
    </source>
</evidence>
<dbReference type="Proteomes" id="UP000005408">
    <property type="component" value="Unassembled WGS sequence"/>
</dbReference>
<dbReference type="FunFam" id="1.25.40.10:FF:000176">
    <property type="entry name" value="dynein assembly factor 4, axonemal isoform X1"/>
    <property type="match status" value="1"/>
</dbReference>
<proteinExistence type="predicted"/>
<dbReference type="AlphaFoldDB" id="A0A8W8I9J0"/>
<dbReference type="InterPro" id="IPR019734">
    <property type="entry name" value="TPR_rpt"/>
</dbReference>
<dbReference type="InterPro" id="IPR007052">
    <property type="entry name" value="CS_dom"/>
</dbReference>
<dbReference type="InterPro" id="IPR037894">
    <property type="entry name" value="CS_DYX1C1"/>
</dbReference>
<dbReference type="SUPFAM" id="SSF49764">
    <property type="entry name" value="HSP20-like chaperones"/>
    <property type="match status" value="1"/>
</dbReference>
<keyword evidence="8" id="KW-0966">Cell projection</keyword>
<reference evidence="14" key="1">
    <citation type="submission" date="2022-08" db="UniProtKB">
        <authorList>
            <consortium name="EnsemblMetazoa"/>
        </authorList>
    </citation>
    <scope>IDENTIFICATION</scope>
    <source>
        <strain evidence="14">05x7-T-G4-1.051#20</strain>
    </source>
</reference>
<keyword evidence="5 11" id="KW-0802">TPR repeat</keyword>
<dbReference type="PROSITE" id="PS51203">
    <property type="entry name" value="CS"/>
    <property type="match status" value="1"/>
</dbReference>
<feature type="repeat" description="TPR" evidence="11">
    <location>
        <begin position="345"/>
        <end position="378"/>
    </location>
</feature>
<dbReference type="GO" id="GO:0036159">
    <property type="term" value="P:inner dynein arm assembly"/>
    <property type="evidence" value="ECO:0007669"/>
    <property type="project" value="TreeGrafter"/>
</dbReference>
<dbReference type="GO" id="GO:0003341">
    <property type="term" value="P:cilium movement"/>
    <property type="evidence" value="ECO:0007669"/>
    <property type="project" value="InterPro"/>
</dbReference>
<evidence type="ECO:0000256" key="4">
    <source>
        <dbReference type="ARBA" id="ARBA00022737"/>
    </source>
</evidence>
<feature type="domain" description="CS" evidence="13">
    <location>
        <begin position="3"/>
        <end position="87"/>
    </location>
</feature>
<keyword evidence="4" id="KW-0677">Repeat</keyword>
<dbReference type="InterPro" id="IPR052004">
    <property type="entry name" value="Dynein_assembly_factor_4"/>
</dbReference>
<evidence type="ECO:0000256" key="12">
    <source>
        <dbReference type="SAM" id="MobiDB-lite"/>
    </source>
</evidence>
<dbReference type="PANTHER" id="PTHR46492">
    <property type="entry name" value="DYNEIN ASSEMBLY FACTOR 4, AXONEMAL"/>
    <property type="match status" value="1"/>
</dbReference>
<keyword evidence="15" id="KW-1185">Reference proteome</keyword>
<dbReference type="InterPro" id="IPR011990">
    <property type="entry name" value="TPR-like_helical_dom_sf"/>
</dbReference>
<feature type="region of interest" description="Disordered" evidence="12">
    <location>
        <begin position="89"/>
        <end position="125"/>
    </location>
</feature>
<dbReference type="GO" id="GO:0120293">
    <property type="term" value="C:dynein axonemal particle"/>
    <property type="evidence" value="ECO:0007669"/>
    <property type="project" value="UniProtKB-SubCell"/>
</dbReference>
<keyword evidence="7" id="KW-0539">Nucleus</keyword>
<keyword evidence="6" id="KW-0524">Neurogenesis</keyword>
<protein>
    <recommendedName>
        <fullName evidence="10">Dynein axonemal assembly factor 4</fullName>
    </recommendedName>
</protein>
<evidence type="ECO:0000256" key="6">
    <source>
        <dbReference type="ARBA" id="ARBA00022902"/>
    </source>
</evidence>
<dbReference type="SUPFAM" id="SSF48452">
    <property type="entry name" value="TPR-like"/>
    <property type="match status" value="1"/>
</dbReference>
<evidence type="ECO:0000256" key="11">
    <source>
        <dbReference type="PROSITE-ProRule" id="PRU00339"/>
    </source>
</evidence>
<dbReference type="GO" id="GO:0007399">
    <property type="term" value="P:nervous system development"/>
    <property type="evidence" value="ECO:0007669"/>
    <property type="project" value="UniProtKB-KW"/>
</dbReference>
<name>A0A8W8I9J0_MAGGI</name>
<accession>A0A8W8I9J0</accession>
<dbReference type="EnsemblMetazoa" id="G13200.6">
    <property type="protein sequence ID" value="G13200.6:cds"/>
    <property type="gene ID" value="G13200"/>
</dbReference>
<comment type="subcellular location">
    <subcellularLocation>
        <location evidence="2">Cell projection</location>
        <location evidence="2">Neuron projection</location>
    </subcellularLocation>
    <subcellularLocation>
        <location evidence="9">Dynein axonemal particle</location>
    </subcellularLocation>
    <subcellularLocation>
        <location evidence="1">Nucleus</location>
    </subcellularLocation>
</comment>
<dbReference type="InterPro" id="IPR008978">
    <property type="entry name" value="HSP20-like_chaperone"/>
</dbReference>
<dbReference type="CDD" id="cd06469">
    <property type="entry name" value="p23_DYX1C1_like"/>
    <property type="match status" value="1"/>
</dbReference>
<dbReference type="FunFam" id="2.60.40.790:FF:000015">
    <property type="entry name" value="dynein assembly factor 4, axonemal isoform X1"/>
    <property type="match status" value="1"/>
</dbReference>
<dbReference type="GO" id="GO:0036158">
    <property type="term" value="P:outer dynein arm assembly"/>
    <property type="evidence" value="ECO:0007669"/>
    <property type="project" value="TreeGrafter"/>
</dbReference>
<feature type="repeat" description="TPR" evidence="11">
    <location>
        <begin position="269"/>
        <end position="302"/>
    </location>
</feature>
<organism evidence="14 15">
    <name type="scientific">Magallana gigas</name>
    <name type="common">Pacific oyster</name>
    <name type="synonym">Crassostrea gigas</name>
    <dbReference type="NCBI Taxonomy" id="29159"/>
    <lineage>
        <taxon>Eukaryota</taxon>
        <taxon>Metazoa</taxon>
        <taxon>Spiralia</taxon>
        <taxon>Lophotrochozoa</taxon>
        <taxon>Mollusca</taxon>
        <taxon>Bivalvia</taxon>
        <taxon>Autobranchia</taxon>
        <taxon>Pteriomorphia</taxon>
        <taxon>Ostreida</taxon>
        <taxon>Ostreoidea</taxon>
        <taxon>Ostreidae</taxon>
        <taxon>Magallana</taxon>
    </lineage>
</organism>
<sequence length="398" mass="46668">MPLAVRDYTWEETEKMLFLTVPLKGVKANKVDILSSEDYIKVSYPPYFFECFLHESVDDISSTAQIGNGAVVFKLLKKETQLWNELHHDRSDDKEFTKQKRDEAITRNQERAELSAKEKAEKKQEREKYAMNEMMRLEQEERDRIANIKESEKRKAMEELEIWKEQQREAAELEKNRILEEERAKETALKEEMRKEKKRRGKNIFEEASNGIPTRDVGRIEIKFTPRVFPTPVRESQTHLEEEWLKKQAEARRITEIEDKDLTEEEKDPIYLRDKGVSFFKSGNYPAAVNAFTTALRFNPKMPSLYSNRAACHLKTRNFFKCIEDCSKAMDLLSPPVPQNADSRCKALIRRGTAFCELEMYVEGLQDYEAALKIDPNNKQVREDAEKMRKIIQSSSES</sequence>
<evidence type="ECO:0000256" key="9">
    <source>
        <dbReference type="ARBA" id="ARBA00024190"/>
    </source>
</evidence>
<dbReference type="OrthoDB" id="348005at2759"/>